<gene>
    <name evidence="1" type="ORF">RQP59_14040</name>
</gene>
<protein>
    <submittedName>
        <fullName evidence="1">Uncharacterized protein</fullName>
    </submittedName>
</protein>
<evidence type="ECO:0000313" key="1">
    <source>
        <dbReference type="EMBL" id="WNS36216.1"/>
    </source>
</evidence>
<sequence length="105" mass="11938">MKKLIKAASGGLFYARQRVTTEGKAMGWGGITTTRFDEVSTFAEKSGKCDVCGKACKRREKFYQTLNPFNKNPDGSVKTHQEIRKEIELKAIEWKLKPVRHAKCE</sequence>
<name>A0AA96RRQ3_9ENTR</name>
<dbReference type="RefSeq" id="WP_148103105.1">
    <property type="nucleotide sequence ID" value="NZ_CP135253.1"/>
</dbReference>
<organism evidence="1">
    <name type="scientific">Enterobacter chuandaensis</name>
    <dbReference type="NCBI Taxonomy" id="2497875"/>
    <lineage>
        <taxon>Bacteria</taxon>
        <taxon>Pseudomonadati</taxon>
        <taxon>Pseudomonadota</taxon>
        <taxon>Gammaproteobacteria</taxon>
        <taxon>Enterobacterales</taxon>
        <taxon>Enterobacteriaceae</taxon>
        <taxon>Enterobacter</taxon>
        <taxon>Enterobacter cloacae complex</taxon>
    </lineage>
</organism>
<dbReference type="EMBL" id="CP135253">
    <property type="protein sequence ID" value="WNS36216.1"/>
    <property type="molecule type" value="Genomic_DNA"/>
</dbReference>
<dbReference type="KEGG" id="echu:RQP59_14040"/>
<proteinExistence type="predicted"/>
<dbReference type="AlphaFoldDB" id="A0AA96RRQ3"/>
<reference evidence="1" key="1">
    <citation type="submission" date="2023-09" db="EMBL/GenBank/DDBJ databases">
        <title>Coexistence of blaNDM-1 and blaKPC-2 in Enterobacter chuandaensis.</title>
        <authorList>
            <person name="Chen R."/>
        </authorList>
    </citation>
    <scope>NUCLEOTIDE SEQUENCE</scope>
    <source>
        <strain evidence="1">FAHZZU5885</strain>
    </source>
</reference>
<accession>A0AA96RRQ3</accession>